<proteinExistence type="inferred from homology"/>
<dbReference type="Pfam" id="PF04851">
    <property type="entry name" value="ResIII"/>
    <property type="match status" value="1"/>
</dbReference>
<dbReference type="NCBIfam" id="NF045503">
    <property type="entry name" value="repair_heli_XPB"/>
    <property type="match status" value="1"/>
</dbReference>
<comment type="catalytic activity">
    <reaction evidence="9">
        <text>ATP + H2O = ADP + phosphate + H(+)</text>
        <dbReference type="Rhea" id="RHEA:13065"/>
        <dbReference type="ChEBI" id="CHEBI:15377"/>
        <dbReference type="ChEBI" id="CHEBI:15378"/>
        <dbReference type="ChEBI" id="CHEBI:30616"/>
        <dbReference type="ChEBI" id="CHEBI:43474"/>
        <dbReference type="ChEBI" id="CHEBI:456216"/>
        <dbReference type="EC" id="5.6.2.4"/>
    </reaction>
</comment>
<evidence type="ECO:0000256" key="7">
    <source>
        <dbReference type="ARBA" id="ARBA00034617"/>
    </source>
</evidence>
<dbReference type="PROSITE" id="PS51194">
    <property type="entry name" value="HELICASE_CTER"/>
    <property type="match status" value="1"/>
</dbReference>
<dbReference type="GO" id="GO:0016787">
    <property type="term" value="F:hydrolase activity"/>
    <property type="evidence" value="ECO:0007669"/>
    <property type="project" value="UniProtKB-KW"/>
</dbReference>
<keyword evidence="4 12" id="KW-0347">Helicase</keyword>
<keyword evidence="3" id="KW-0378">Hydrolase</keyword>
<dbReference type="CDD" id="cd18789">
    <property type="entry name" value="SF2_C_XPB"/>
    <property type="match status" value="1"/>
</dbReference>
<dbReference type="InterPro" id="IPR027417">
    <property type="entry name" value="P-loop_NTPase"/>
</dbReference>
<organism evidence="12 13">
    <name type="scientific">Catellatospora chokoriensis</name>
    <dbReference type="NCBI Taxonomy" id="310353"/>
    <lineage>
        <taxon>Bacteria</taxon>
        <taxon>Bacillati</taxon>
        <taxon>Actinomycetota</taxon>
        <taxon>Actinomycetes</taxon>
        <taxon>Micromonosporales</taxon>
        <taxon>Micromonosporaceae</taxon>
        <taxon>Catellatospora</taxon>
    </lineage>
</organism>
<dbReference type="Pfam" id="PF13625">
    <property type="entry name" value="Helicase_C_3"/>
    <property type="match status" value="1"/>
</dbReference>
<dbReference type="InterPro" id="IPR032830">
    <property type="entry name" value="XPB/Ssl2_N"/>
</dbReference>
<dbReference type="SUPFAM" id="SSF52540">
    <property type="entry name" value="P-loop containing nucleoside triphosphate hydrolases"/>
    <property type="match status" value="1"/>
</dbReference>
<dbReference type="InterPro" id="IPR014001">
    <property type="entry name" value="Helicase_ATP-bd"/>
</dbReference>
<comment type="catalytic activity">
    <reaction evidence="7">
        <text>Couples ATP hydrolysis with the unwinding of duplex DNA by translocating in the 3'-5' direction.</text>
        <dbReference type="EC" id="5.6.2.4"/>
    </reaction>
</comment>
<evidence type="ECO:0000259" key="10">
    <source>
        <dbReference type="PROSITE" id="PS51192"/>
    </source>
</evidence>
<evidence type="ECO:0000256" key="2">
    <source>
        <dbReference type="ARBA" id="ARBA00022741"/>
    </source>
</evidence>
<comment type="caution">
    <text evidence="12">The sequence shown here is derived from an EMBL/GenBank/DDBJ whole genome shotgun (WGS) entry which is preliminary data.</text>
</comment>
<dbReference type="AlphaFoldDB" id="A0A8J3JQA3"/>
<dbReference type="PANTHER" id="PTHR11274">
    <property type="entry name" value="RAD25/XP-B DNA REPAIR HELICASE"/>
    <property type="match status" value="1"/>
</dbReference>
<evidence type="ECO:0000256" key="9">
    <source>
        <dbReference type="ARBA" id="ARBA00048988"/>
    </source>
</evidence>
<dbReference type="PANTHER" id="PTHR11274:SF0">
    <property type="entry name" value="GENERAL TRANSCRIPTION AND DNA REPAIR FACTOR IIH HELICASE SUBUNIT XPB"/>
    <property type="match status" value="1"/>
</dbReference>
<evidence type="ECO:0000256" key="3">
    <source>
        <dbReference type="ARBA" id="ARBA00022801"/>
    </source>
</evidence>
<dbReference type="EMBL" id="BONG01000012">
    <property type="protein sequence ID" value="GIF89136.1"/>
    <property type="molecule type" value="Genomic_DNA"/>
</dbReference>
<keyword evidence="5" id="KW-0067">ATP-binding</keyword>
<evidence type="ECO:0000256" key="8">
    <source>
        <dbReference type="ARBA" id="ARBA00034808"/>
    </source>
</evidence>
<evidence type="ECO:0000256" key="4">
    <source>
        <dbReference type="ARBA" id="ARBA00022806"/>
    </source>
</evidence>
<dbReference type="Pfam" id="PF16203">
    <property type="entry name" value="ERCC3_RAD25_C"/>
    <property type="match status" value="1"/>
</dbReference>
<name>A0A8J3JQA3_9ACTN</name>
<feature type="domain" description="Helicase ATP-binding" evidence="10">
    <location>
        <begin position="190"/>
        <end position="344"/>
    </location>
</feature>
<dbReference type="GO" id="GO:0005524">
    <property type="term" value="F:ATP binding"/>
    <property type="evidence" value="ECO:0007669"/>
    <property type="project" value="UniProtKB-KW"/>
</dbReference>
<sequence length="556" mass="61265">MTNGPLIVQSDKTLLLEVDHPDATACRMAIAPFAELERSPEHMHTYRLTPLGLWNARAAGHDAESVVDALLRFSRYPVPHSLLVDVAETMDRYGRLQLLNDPAHGLVLRGLDRAVLVEVAKSKKVAGMLGAQLDPDTIAVHGSERGHLKQVLLKLGWPAEDLAGYVDGEAHPIALRQDGWQLRSYQREAVEHFQAGGSGVVVLPCGAGKTLVGAAAMADVSATTLILVTNTVAGRQWRRELLARTTLTEDEIGEYSGERKEIRPVTIATYQVLTTRRNGTFPHLNVFDARDWGLIVYDEVHLLPAPMFRFTADLQARRRLGLTATLVREDGKEGDVFSLIGPKRYDAPWKDIESQGWIAPADCTEVRVTLSDADRLTYAAIEAEEKYKFAATAKAKLPVIEALIERHSDEQVLVIGAYLEQLHEIGRYLEEKGVSAPIVHGGTTNKERERLFDAFRDGSVRTLILSKVGNFSIDLPEAAVAVQVSGTFGSRQEEAQRLGRVLRPKGDGRQAHFYTVVSRDTIDTEYAAHRQRFLAEQGYAYTIVDADDVLSGPAGA</sequence>
<keyword evidence="13" id="KW-1185">Reference proteome</keyword>
<dbReference type="EC" id="5.6.2.4" evidence="8"/>
<comment type="similarity">
    <text evidence="1">Belongs to the helicase family. RAD25/XPB subfamily.</text>
</comment>
<evidence type="ECO:0000256" key="1">
    <source>
        <dbReference type="ARBA" id="ARBA00006637"/>
    </source>
</evidence>
<dbReference type="CDD" id="cd18029">
    <property type="entry name" value="DEXHc_XPB"/>
    <property type="match status" value="1"/>
</dbReference>
<evidence type="ECO:0000313" key="12">
    <source>
        <dbReference type="EMBL" id="GIF89136.1"/>
    </source>
</evidence>
<dbReference type="InterPro" id="IPR050615">
    <property type="entry name" value="ATP-dep_DNA_Helicase"/>
</dbReference>
<dbReference type="PRINTS" id="PR00851">
    <property type="entry name" value="XRODRMPGMNTB"/>
</dbReference>
<dbReference type="GO" id="GO:0003677">
    <property type="term" value="F:DNA binding"/>
    <property type="evidence" value="ECO:0007669"/>
    <property type="project" value="InterPro"/>
</dbReference>
<evidence type="ECO:0000256" key="5">
    <source>
        <dbReference type="ARBA" id="ARBA00022840"/>
    </source>
</evidence>
<feature type="domain" description="Helicase C-terminal" evidence="11">
    <location>
        <begin position="399"/>
        <end position="551"/>
    </location>
</feature>
<dbReference type="Proteomes" id="UP000619293">
    <property type="component" value="Unassembled WGS sequence"/>
</dbReference>
<evidence type="ECO:0000259" key="11">
    <source>
        <dbReference type="PROSITE" id="PS51194"/>
    </source>
</evidence>
<protein>
    <recommendedName>
        <fullName evidence="8">DNA 3'-5' helicase</fullName>
        <ecNumber evidence="8">5.6.2.4</ecNumber>
    </recommendedName>
</protein>
<evidence type="ECO:0000313" key="13">
    <source>
        <dbReference type="Proteomes" id="UP000619293"/>
    </source>
</evidence>
<dbReference type="Gene3D" id="3.40.50.300">
    <property type="entry name" value="P-loop containing nucleotide triphosphate hydrolases"/>
    <property type="match status" value="2"/>
</dbReference>
<keyword evidence="6" id="KW-0413">Isomerase</keyword>
<dbReference type="InterPro" id="IPR006935">
    <property type="entry name" value="Helicase/UvrB_N"/>
</dbReference>
<dbReference type="GO" id="GO:0043138">
    <property type="term" value="F:3'-5' DNA helicase activity"/>
    <property type="evidence" value="ECO:0007669"/>
    <property type="project" value="UniProtKB-EC"/>
</dbReference>
<evidence type="ECO:0000256" key="6">
    <source>
        <dbReference type="ARBA" id="ARBA00023235"/>
    </source>
</evidence>
<dbReference type="RefSeq" id="WP_191840165.1">
    <property type="nucleotide sequence ID" value="NZ_BAAALB010000002.1"/>
</dbReference>
<keyword evidence="2" id="KW-0547">Nucleotide-binding</keyword>
<dbReference type="InterPro" id="IPR032438">
    <property type="entry name" value="ERCC3_RAD25_C"/>
</dbReference>
<dbReference type="SMART" id="SM00487">
    <property type="entry name" value="DEXDc"/>
    <property type="match status" value="1"/>
</dbReference>
<reference evidence="12 13" key="1">
    <citation type="submission" date="2021-01" db="EMBL/GenBank/DDBJ databases">
        <title>Whole genome shotgun sequence of Catellatospora chokoriensis NBRC 107358.</title>
        <authorList>
            <person name="Komaki H."/>
            <person name="Tamura T."/>
        </authorList>
    </citation>
    <scope>NUCLEOTIDE SEQUENCE [LARGE SCALE GENOMIC DNA]</scope>
    <source>
        <strain evidence="12 13">NBRC 107358</strain>
    </source>
</reference>
<gene>
    <name evidence="12" type="ORF">Cch02nite_25800</name>
</gene>
<dbReference type="SMART" id="SM00490">
    <property type="entry name" value="HELICc"/>
    <property type="match status" value="1"/>
</dbReference>
<accession>A0A8J3JQA3</accession>
<dbReference type="InterPro" id="IPR001650">
    <property type="entry name" value="Helicase_C-like"/>
</dbReference>
<dbReference type="PROSITE" id="PS51192">
    <property type="entry name" value="HELICASE_ATP_BIND_1"/>
    <property type="match status" value="1"/>
</dbReference>